<dbReference type="InterPro" id="IPR013815">
    <property type="entry name" value="ATP_grasp_subdomain_1"/>
</dbReference>
<dbReference type="Gene3D" id="3.40.50.20">
    <property type="match status" value="1"/>
</dbReference>
<dbReference type="InterPro" id="IPR000115">
    <property type="entry name" value="PRibGlycinamide_synth"/>
</dbReference>
<keyword evidence="5 12" id="KW-0436">Ligase</keyword>
<dbReference type="Pfam" id="PF01071">
    <property type="entry name" value="GARS_A"/>
    <property type="match status" value="1"/>
</dbReference>
<protein>
    <recommendedName>
        <fullName evidence="4 12">Phosphoribosylamine--glycine ligase</fullName>
        <ecNumber evidence="4 12">6.3.4.13</ecNumber>
    </recommendedName>
    <alternativeName>
        <fullName evidence="12">GARS</fullName>
    </alternativeName>
    <alternativeName>
        <fullName evidence="11 12">Phosphoribosylglycinamide synthetase</fullName>
    </alternativeName>
    <alternativeName>
        <fullName evidence="10 12">glycinamide ribonucleotide synthetase</fullName>
    </alternativeName>
</protein>
<dbReference type="PROSITE" id="PS50975">
    <property type="entry name" value="ATP_GRASP"/>
    <property type="match status" value="1"/>
</dbReference>
<dbReference type="EMBL" id="AGWN01000001">
    <property type="protein sequence ID" value="EPD31526.1"/>
    <property type="molecule type" value="Genomic_DNA"/>
</dbReference>
<sequence length="420" mass="43810">MNILLLGSGGREHALALGLARNNTLFIAPGNPGTKLVGTNIAVNPNDPVEVTKWATDNDIDLVVIGPEAPLVAGVADAVAAARIPVFGPSQAASMLEGSKAFAKDVMESAGVDTAASVACKTMSEVEAALARFEPPYVVKNDGLAAGKGVIVTRELDAARAHARACLEAPGGAILIEEFMDGPEVSLFCVTDGKTVVPLLPAQDFKRALDNDEGLNTGGMGAYCPLPWLPEGFADEVVAKVAQPVVDEMARRGTPFVGLLYCGLVVTRRGIRVIEFNARFGDPETQVVLSLLETDLADLLFAAATGTLADFAPLQWSEAAGVGVVVSAENYPATPVLGDRVEGIEEAETEPNTRVYIAGVSEGEACPVTSGGRVLMVSATGKTLAQARQRAYAGVAKISIRGSHHRTDIATRADQIRIPC</sequence>
<comment type="caution">
    <text evidence="15">The sequence shown here is derived from an EMBL/GenBank/DDBJ whole genome shotgun (WGS) entry which is preliminary data.</text>
</comment>
<dbReference type="SMART" id="SM01209">
    <property type="entry name" value="GARS_A"/>
    <property type="match status" value="1"/>
</dbReference>
<comment type="catalytic activity">
    <reaction evidence="12">
        <text>5-phospho-beta-D-ribosylamine + glycine + ATP = N(1)-(5-phospho-beta-D-ribosyl)glycinamide + ADP + phosphate + H(+)</text>
        <dbReference type="Rhea" id="RHEA:17453"/>
        <dbReference type="ChEBI" id="CHEBI:15378"/>
        <dbReference type="ChEBI" id="CHEBI:30616"/>
        <dbReference type="ChEBI" id="CHEBI:43474"/>
        <dbReference type="ChEBI" id="CHEBI:57305"/>
        <dbReference type="ChEBI" id="CHEBI:58681"/>
        <dbReference type="ChEBI" id="CHEBI:143788"/>
        <dbReference type="ChEBI" id="CHEBI:456216"/>
        <dbReference type="EC" id="6.3.4.13"/>
    </reaction>
</comment>
<evidence type="ECO:0000256" key="13">
    <source>
        <dbReference type="PROSITE-ProRule" id="PRU00409"/>
    </source>
</evidence>
<dbReference type="Gene3D" id="3.30.1490.20">
    <property type="entry name" value="ATP-grasp fold, A domain"/>
    <property type="match status" value="1"/>
</dbReference>
<dbReference type="SUPFAM" id="SSF51246">
    <property type="entry name" value="Rudiment single hybrid motif"/>
    <property type="match status" value="1"/>
</dbReference>
<keyword evidence="16" id="KW-1185">Reference proteome</keyword>
<keyword evidence="6 13" id="KW-0547">Nucleotide-binding</keyword>
<evidence type="ECO:0000259" key="14">
    <source>
        <dbReference type="PROSITE" id="PS50975"/>
    </source>
</evidence>
<dbReference type="Pfam" id="PF02844">
    <property type="entry name" value="GARS_N"/>
    <property type="match status" value="1"/>
</dbReference>
<dbReference type="EC" id="6.3.4.13" evidence="4 12"/>
<dbReference type="SMART" id="SM01210">
    <property type="entry name" value="GARS_C"/>
    <property type="match status" value="1"/>
</dbReference>
<dbReference type="InterPro" id="IPR020562">
    <property type="entry name" value="PRibGlycinamide_synth_N"/>
</dbReference>
<evidence type="ECO:0000256" key="3">
    <source>
        <dbReference type="ARBA" id="ARBA00005174"/>
    </source>
</evidence>
<name>A0A9W5RFK5_9ACTO</name>
<dbReference type="SUPFAM" id="SSF56059">
    <property type="entry name" value="Glutathione synthetase ATP-binding domain-like"/>
    <property type="match status" value="1"/>
</dbReference>
<dbReference type="Pfam" id="PF02843">
    <property type="entry name" value="GARS_C"/>
    <property type="match status" value="1"/>
</dbReference>
<proteinExistence type="inferred from homology"/>
<reference evidence="15 16" key="1">
    <citation type="submission" date="2013-05" db="EMBL/GenBank/DDBJ databases">
        <title>The Genome Sequence of Actinomyces europaeus ACS-120-V-COL10B.</title>
        <authorList>
            <consortium name="The Broad Institute Genomics Platform"/>
            <person name="Earl A."/>
            <person name="Ward D."/>
            <person name="Feldgarden M."/>
            <person name="Gevers D."/>
            <person name="Saerens B."/>
            <person name="Vaneechoutte M."/>
            <person name="Walker B."/>
            <person name="Young S."/>
            <person name="Zeng Q."/>
            <person name="Gargeya S."/>
            <person name="Fitzgerald M."/>
            <person name="Haas B."/>
            <person name="Abouelleil A."/>
            <person name="Allen A.W."/>
            <person name="Alvarado L."/>
            <person name="Arachchi H.M."/>
            <person name="Berlin A.M."/>
            <person name="Chapman S.B."/>
            <person name="Gainer-Dewar J."/>
            <person name="Goldberg J."/>
            <person name="Griggs A."/>
            <person name="Gujja S."/>
            <person name="Hansen M."/>
            <person name="Howarth C."/>
            <person name="Imamovic A."/>
            <person name="Ireland A."/>
            <person name="Larimer J."/>
            <person name="McCowan C."/>
            <person name="Murphy C."/>
            <person name="Pearson M."/>
            <person name="Poon T.W."/>
            <person name="Priest M."/>
            <person name="Roberts A."/>
            <person name="Saif S."/>
            <person name="Shea T."/>
            <person name="Sisk P."/>
            <person name="Sykes S."/>
            <person name="Wortman J."/>
            <person name="Nusbaum C."/>
            <person name="Birren B."/>
        </authorList>
    </citation>
    <scope>NUCLEOTIDE SEQUENCE [LARGE SCALE GENOMIC DNA]</scope>
    <source>
        <strain evidence="15 16">ACS-120-V-Col10b</strain>
    </source>
</reference>
<dbReference type="AlphaFoldDB" id="A0A9W5RFK5"/>
<dbReference type="InterPro" id="IPR011761">
    <property type="entry name" value="ATP-grasp"/>
</dbReference>
<evidence type="ECO:0000256" key="5">
    <source>
        <dbReference type="ARBA" id="ARBA00022598"/>
    </source>
</evidence>
<dbReference type="GO" id="GO:0006189">
    <property type="term" value="P:'de novo' IMP biosynthetic process"/>
    <property type="evidence" value="ECO:0007669"/>
    <property type="project" value="UniProtKB-UniRule"/>
</dbReference>
<evidence type="ECO:0000313" key="15">
    <source>
        <dbReference type="EMBL" id="EPD31526.1"/>
    </source>
</evidence>
<comment type="pathway">
    <text evidence="3 12">Purine metabolism; IMP biosynthesis via de novo pathway; N(1)-(5-phospho-D-ribosyl)glycinamide from 5-phospho-alpha-D-ribose 1-diphosphate: step 2/2.</text>
</comment>
<dbReference type="PANTHER" id="PTHR43472">
    <property type="entry name" value="PHOSPHORIBOSYLAMINE--GLYCINE LIGASE"/>
    <property type="match status" value="1"/>
</dbReference>
<dbReference type="Proteomes" id="UP000014387">
    <property type="component" value="Unassembled WGS sequence"/>
</dbReference>
<dbReference type="RefSeq" id="WP_016444636.1">
    <property type="nucleotide sequence ID" value="NZ_KE150266.1"/>
</dbReference>
<evidence type="ECO:0000256" key="2">
    <source>
        <dbReference type="ARBA" id="ARBA00001946"/>
    </source>
</evidence>
<evidence type="ECO:0000256" key="10">
    <source>
        <dbReference type="ARBA" id="ARBA00042242"/>
    </source>
</evidence>
<organism evidence="15 16">
    <name type="scientific">Gleimia europaea ACS-120-V-Col10b</name>
    <dbReference type="NCBI Taxonomy" id="883069"/>
    <lineage>
        <taxon>Bacteria</taxon>
        <taxon>Bacillati</taxon>
        <taxon>Actinomycetota</taxon>
        <taxon>Actinomycetes</taxon>
        <taxon>Actinomycetales</taxon>
        <taxon>Actinomycetaceae</taxon>
        <taxon>Gleimia</taxon>
    </lineage>
</organism>
<keyword evidence="8 13" id="KW-0067">ATP-binding</keyword>
<evidence type="ECO:0000256" key="7">
    <source>
        <dbReference type="ARBA" id="ARBA00022755"/>
    </source>
</evidence>
<dbReference type="InterPro" id="IPR020560">
    <property type="entry name" value="PRibGlycinamide_synth_C-dom"/>
</dbReference>
<evidence type="ECO:0000256" key="11">
    <source>
        <dbReference type="ARBA" id="ARBA00042864"/>
    </source>
</evidence>
<comment type="cofactor">
    <cofactor evidence="2">
        <name>Mg(2+)</name>
        <dbReference type="ChEBI" id="CHEBI:18420"/>
    </cofactor>
</comment>
<feature type="domain" description="ATP-grasp" evidence="14">
    <location>
        <begin position="104"/>
        <end position="305"/>
    </location>
</feature>
<evidence type="ECO:0000256" key="4">
    <source>
        <dbReference type="ARBA" id="ARBA00013255"/>
    </source>
</evidence>
<gene>
    <name evidence="12" type="primary">purD</name>
    <name evidence="15" type="ORF">HMPREF9238_01302</name>
</gene>
<accession>A0A9W5RFK5</accession>
<evidence type="ECO:0000256" key="12">
    <source>
        <dbReference type="HAMAP-Rule" id="MF_00138"/>
    </source>
</evidence>
<dbReference type="InterPro" id="IPR016185">
    <property type="entry name" value="PreATP-grasp_dom_sf"/>
</dbReference>
<dbReference type="Gene3D" id="3.30.470.20">
    <property type="entry name" value="ATP-grasp fold, B domain"/>
    <property type="match status" value="1"/>
</dbReference>
<dbReference type="SUPFAM" id="SSF52440">
    <property type="entry name" value="PreATP-grasp domain"/>
    <property type="match status" value="1"/>
</dbReference>
<dbReference type="GO" id="GO:0004637">
    <property type="term" value="F:phosphoribosylamine-glycine ligase activity"/>
    <property type="evidence" value="ECO:0007669"/>
    <property type="project" value="UniProtKB-UniRule"/>
</dbReference>
<comment type="similarity">
    <text evidence="9 12">Belongs to the GARS family.</text>
</comment>
<dbReference type="InterPro" id="IPR011054">
    <property type="entry name" value="Rudment_hybrid_motif"/>
</dbReference>
<evidence type="ECO:0000256" key="8">
    <source>
        <dbReference type="ARBA" id="ARBA00022840"/>
    </source>
</evidence>
<dbReference type="NCBIfam" id="TIGR00877">
    <property type="entry name" value="purD"/>
    <property type="match status" value="1"/>
</dbReference>
<comment type="cofactor">
    <cofactor evidence="1">
        <name>Mn(2+)</name>
        <dbReference type="ChEBI" id="CHEBI:29035"/>
    </cofactor>
</comment>
<dbReference type="PANTHER" id="PTHR43472:SF1">
    <property type="entry name" value="PHOSPHORIBOSYLAMINE--GLYCINE LIGASE, CHLOROPLASTIC"/>
    <property type="match status" value="1"/>
</dbReference>
<evidence type="ECO:0000256" key="1">
    <source>
        <dbReference type="ARBA" id="ARBA00001936"/>
    </source>
</evidence>
<dbReference type="GO" id="GO:0005524">
    <property type="term" value="F:ATP binding"/>
    <property type="evidence" value="ECO:0007669"/>
    <property type="project" value="UniProtKB-UniRule"/>
</dbReference>
<dbReference type="InterPro" id="IPR037123">
    <property type="entry name" value="PRibGlycinamide_synth_C_sf"/>
</dbReference>
<dbReference type="PROSITE" id="PS00184">
    <property type="entry name" value="GARS"/>
    <property type="match status" value="1"/>
</dbReference>
<dbReference type="HAMAP" id="MF_00138">
    <property type="entry name" value="GARS"/>
    <property type="match status" value="1"/>
</dbReference>
<dbReference type="InterPro" id="IPR020559">
    <property type="entry name" value="PRibGlycinamide_synth_CS"/>
</dbReference>
<keyword evidence="7 12" id="KW-0658">Purine biosynthesis</keyword>
<evidence type="ECO:0000256" key="6">
    <source>
        <dbReference type="ARBA" id="ARBA00022741"/>
    </source>
</evidence>
<dbReference type="GO" id="GO:0009113">
    <property type="term" value="P:purine nucleobase biosynthetic process"/>
    <property type="evidence" value="ECO:0007669"/>
    <property type="project" value="InterPro"/>
</dbReference>
<dbReference type="GO" id="GO:0046872">
    <property type="term" value="F:metal ion binding"/>
    <property type="evidence" value="ECO:0007669"/>
    <property type="project" value="InterPro"/>
</dbReference>
<evidence type="ECO:0000256" key="9">
    <source>
        <dbReference type="ARBA" id="ARBA00038345"/>
    </source>
</evidence>
<dbReference type="InterPro" id="IPR020561">
    <property type="entry name" value="PRibGlycinamid_synth_ATP-grasp"/>
</dbReference>
<dbReference type="Gene3D" id="3.90.600.10">
    <property type="entry name" value="Phosphoribosylglycinamide synthetase, C-terminal domain"/>
    <property type="match status" value="1"/>
</dbReference>
<dbReference type="OrthoDB" id="9807240at2"/>
<evidence type="ECO:0000313" key="16">
    <source>
        <dbReference type="Proteomes" id="UP000014387"/>
    </source>
</evidence>